<gene>
    <name evidence="1" type="ORF">PMAYCL1PPCAC_12917</name>
</gene>
<name>A0AAN5CG16_9BILA</name>
<proteinExistence type="predicted"/>
<reference evidence="2" key="1">
    <citation type="submission" date="2022-10" db="EMBL/GenBank/DDBJ databases">
        <title>Genome assembly of Pristionchus species.</title>
        <authorList>
            <person name="Yoshida K."/>
            <person name="Sommer R.J."/>
        </authorList>
    </citation>
    <scope>NUCLEOTIDE SEQUENCE [LARGE SCALE GENOMIC DNA]</scope>
    <source>
        <strain evidence="2">RS5460</strain>
    </source>
</reference>
<organism evidence="1 2">
    <name type="scientific">Pristionchus mayeri</name>
    <dbReference type="NCBI Taxonomy" id="1317129"/>
    <lineage>
        <taxon>Eukaryota</taxon>
        <taxon>Metazoa</taxon>
        <taxon>Ecdysozoa</taxon>
        <taxon>Nematoda</taxon>
        <taxon>Chromadorea</taxon>
        <taxon>Rhabditida</taxon>
        <taxon>Rhabditina</taxon>
        <taxon>Diplogasteromorpha</taxon>
        <taxon>Diplogasteroidea</taxon>
        <taxon>Neodiplogasteridae</taxon>
        <taxon>Pristionchus</taxon>
    </lineage>
</organism>
<evidence type="ECO:0000313" key="1">
    <source>
        <dbReference type="EMBL" id="GMR42722.1"/>
    </source>
</evidence>
<dbReference type="EMBL" id="BTRK01000003">
    <property type="protein sequence ID" value="GMR42722.1"/>
    <property type="molecule type" value="Genomic_DNA"/>
</dbReference>
<sequence length="70" mass="7920">VRDPVEFIVAHEWMTLRTITIVDKPQNTAHESHHSVDVEDQRPADFLSDNRSQRFSAALSGIVMRGESST</sequence>
<feature type="non-terminal residue" evidence="1">
    <location>
        <position position="1"/>
    </location>
</feature>
<dbReference type="Proteomes" id="UP001328107">
    <property type="component" value="Unassembled WGS sequence"/>
</dbReference>
<dbReference type="AlphaFoldDB" id="A0AAN5CG16"/>
<protein>
    <submittedName>
        <fullName evidence="1">Uncharacterized protein</fullName>
    </submittedName>
</protein>
<accession>A0AAN5CG16</accession>
<evidence type="ECO:0000313" key="2">
    <source>
        <dbReference type="Proteomes" id="UP001328107"/>
    </source>
</evidence>
<comment type="caution">
    <text evidence="1">The sequence shown here is derived from an EMBL/GenBank/DDBJ whole genome shotgun (WGS) entry which is preliminary data.</text>
</comment>
<keyword evidence="2" id="KW-1185">Reference proteome</keyword>